<dbReference type="RefSeq" id="WP_190449533.1">
    <property type="nucleotide sequence ID" value="NZ_JAMPLM010000013.1"/>
</dbReference>
<keyword evidence="2" id="KW-1185">Reference proteome</keyword>
<gene>
    <name evidence="1" type="ORF">NDI38_15435</name>
</gene>
<sequence>MFDSPSPNADLLRSILEPLLEDFQYWFQRSRLLLETEALPFLGTEQRDSLLKRIVVAQQEVSTAQMLFRATGGQVGIELSVMKPWHDLVAECWQVAVRRRMQEAAAQASDEKDCNGL</sequence>
<dbReference type="Proteomes" id="UP001476950">
    <property type="component" value="Unassembled WGS sequence"/>
</dbReference>
<dbReference type="EMBL" id="JAMPLM010000013">
    <property type="protein sequence ID" value="MEP1059830.1"/>
    <property type="molecule type" value="Genomic_DNA"/>
</dbReference>
<dbReference type="InterPro" id="IPR019728">
    <property type="entry name" value="DUF2605"/>
</dbReference>
<reference evidence="1 2" key="1">
    <citation type="submission" date="2022-04" db="EMBL/GenBank/DDBJ databases">
        <title>Positive selection, recombination, and allopatry shape intraspecific diversity of widespread and dominant cyanobacteria.</title>
        <authorList>
            <person name="Wei J."/>
            <person name="Shu W."/>
            <person name="Hu C."/>
        </authorList>
    </citation>
    <scope>NUCLEOTIDE SEQUENCE [LARGE SCALE GENOMIC DNA]</scope>
    <source>
        <strain evidence="1 2">AS-A4</strain>
    </source>
</reference>
<organism evidence="1 2">
    <name type="scientific">Stenomitos frigidus AS-A4</name>
    <dbReference type="NCBI Taxonomy" id="2933935"/>
    <lineage>
        <taxon>Bacteria</taxon>
        <taxon>Bacillati</taxon>
        <taxon>Cyanobacteriota</taxon>
        <taxon>Cyanophyceae</taxon>
        <taxon>Leptolyngbyales</taxon>
        <taxon>Leptolyngbyaceae</taxon>
        <taxon>Stenomitos</taxon>
    </lineage>
</organism>
<evidence type="ECO:0000313" key="2">
    <source>
        <dbReference type="Proteomes" id="UP001476950"/>
    </source>
</evidence>
<comment type="caution">
    <text evidence="1">The sequence shown here is derived from an EMBL/GenBank/DDBJ whole genome shotgun (WGS) entry which is preliminary data.</text>
</comment>
<name>A0ABV0KKT9_9CYAN</name>
<proteinExistence type="predicted"/>
<protein>
    <submittedName>
        <fullName evidence="1">DUF2605 domain-containing protein</fullName>
    </submittedName>
</protein>
<accession>A0ABV0KKT9</accession>
<evidence type="ECO:0000313" key="1">
    <source>
        <dbReference type="EMBL" id="MEP1059830.1"/>
    </source>
</evidence>
<dbReference type="Pfam" id="PF10792">
    <property type="entry name" value="DUF2605"/>
    <property type="match status" value="1"/>
</dbReference>